<gene>
    <name evidence="1" type="ORF">A0H81_07551</name>
</gene>
<keyword evidence="2" id="KW-1185">Reference proteome</keyword>
<accession>A0A1C7M6P6</accession>
<proteinExistence type="predicted"/>
<evidence type="ECO:0000313" key="2">
    <source>
        <dbReference type="Proteomes" id="UP000092993"/>
    </source>
</evidence>
<dbReference type="Proteomes" id="UP000092993">
    <property type="component" value="Unassembled WGS sequence"/>
</dbReference>
<protein>
    <submittedName>
        <fullName evidence="1">Uncharacterized protein</fullName>
    </submittedName>
</protein>
<organism evidence="1 2">
    <name type="scientific">Grifola frondosa</name>
    <name type="common">Maitake</name>
    <name type="synonym">Polyporus frondosus</name>
    <dbReference type="NCBI Taxonomy" id="5627"/>
    <lineage>
        <taxon>Eukaryota</taxon>
        <taxon>Fungi</taxon>
        <taxon>Dikarya</taxon>
        <taxon>Basidiomycota</taxon>
        <taxon>Agaricomycotina</taxon>
        <taxon>Agaricomycetes</taxon>
        <taxon>Polyporales</taxon>
        <taxon>Grifolaceae</taxon>
        <taxon>Grifola</taxon>
    </lineage>
</organism>
<name>A0A1C7M6P6_GRIFR</name>
<dbReference type="EMBL" id="LUGG01000009">
    <property type="protein sequence ID" value="OBZ72039.1"/>
    <property type="molecule type" value="Genomic_DNA"/>
</dbReference>
<dbReference type="AlphaFoldDB" id="A0A1C7M6P6"/>
<evidence type="ECO:0000313" key="1">
    <source>
        <dbReference type="EMBL" id="OBZ72039.1"/>
    </source>
</evidence>
<sequence length="62" mass="7047">MEQLYDEAIRMKIRHGCKNRSEHRLCGGDEMAVMKGPNVGVLGVVNVDDHNYNVCMTIMFGY</sequence>
<comment type="caution">
    <text evidence="1">The sequence shown here is derived from an EMBL/GenBank/DDBJ whole genome shotgun (WGS) entry which is preliminary data.</text>
</comment>
<reference evidence="1 2" key="1">
    <citation type="submission" date="2016-03" db="EMBL/GenBank/DDBJ databases">
        <title>Whole genome sequencing of Grifola frondosa 9006-11.</title>
        <authorList>
            <person name="Min B."/>
            <person name="Park H."/>
            <person name="Kim J.-G."/>
            <person name="Cho H."/>
            <person name="Oh Y.-L."/>
            <person name="Kong W.-S."/>
            <person name="Choi I.-G."/>
        </authorList>
    </citation>
    <scope>NUCLEOTIDE SEQUENCE [LARGE SCALE GENOMIC DNA]</scope>
    <source>
        <strain evidence="1 2">9006-11</strain>
    </source>
</reference>